<dbReference type="PANTHER" id="PTHR46652">
    <property type="entry name" value="LEUCINE-RICH REPEAT AND IQ DOMAIN-CONTAINING PROTEIN 1-RELATED"/>
    <property type="match status" value="1"/>
</dbReference>
<reference evidence="3 4" key="1">
    <citation type="submission" date="2024-11" db="EMBL/GenBank/DDBJ databases">
        <title>Chromosome-level genome assembly of Eucalyptus globulus Labill. provides insights into its genome evolution.</title>
        <authorList>
            <person name="Li X."/>
        </authorList>
    </citation>
    <scope>NUCLEOTIDE SEQUENCE [LARGE SCALE GENOMIC DNA]</scope>
    <source>
        <strain evidence="3">CL2024</strain>
        <tissue evidence="3">Fresh tender leaves</tissue>
    </source>
</reference>
<dbReference type="AlphaFoldDB" id="A0ABD3L4B4"/>
<accession>A0ABD3L4B4</accession>
<name>A0ABD3L4B4_EUCGL</name>
<comment type="caution">
    <text evidence="3">The sequence shown here is derived from an EMBL/GenBank/DDBJ whole genome shotgun (WGS) entry which is preliminary data.</text>
</comment>
<evidence type="ECO:0000313" key="4">
    <source>
        <dbReference type="Proteomes" id="UP001634007"/>
    </source>
</evidence>
<dbReference type="Gene3D" id="3.80.10.10">
    <property type="entry name" value="Ribonuclease Inhibitor"/>
    <property type="match status" value="1"/>
</dbReference>
<dbReference type="SUPFAM" id="SSF52058">
    <property type="entry name" value="L domain-like"/>
    <property type="match status" value="1"/>
</dbReference>
<dbReference type="EMBL" id="JBJKBG010000003">
    <property type="protein sequence ID" value="KAL3746402.1"/>
    <property type="molecule type" value="Genomic_DNA"/>
</dbReference>
<dbReference type="Proteomes" id="UP001634007">
    <property type="component" value="Unassembled WGS sequence"/>
</dbReference>
<sequence length="185" mass="20680">MTVPNLSYLTNLKELLLKDVQHPTGGLLNLETQKAPDIGWITRLTSLETLELSLSNVTTLPGNVSALTQLRELSLSYMKELDLTQLPSSPSLWTLRLKHCKIQEPKFSSLICLSELELDNCNLAEIDSLEDLGRLEVLTIFDCRNITDVNELKNLPRLKKVKVFPSDPASLSELCERGCEVDLCG</sequence>
<evidence type="ECO:0000313" key="3">
    <source>
        <dbReference type="EMBL" id="KAL3746402.1"/>
    </source>
</evidence>
<organism evidence="3 4">
    <name type="scientific">Eucalyptus globulus</name>
    <name type="common">Tasmanian blue gum</name>
    <dbReference type="NCBI Taxonomy" id="34317"/>
    <lineage>
        <taxon>Eukaryota</taxon>
        <taxon>Viridiplantae</taxon>
        <taxon>Streptophyta</taxon>
        <taxon>Embryophyta</taxon>
        <taxon>Tracheophyta</taxon>
        <taxon>Spermatophyta</taxon>
        <taxon>Magnoliopsida</taxon>
        <taxon>eudicotyledons</taxon>
        <taxon>Gunneridae</taxon>
        <taxon>Pentapetalae</taxon>
        <taxon>rosids</taxon>
        <taxon>malvids</taxon>
        <taxon>Myrtales</taxon>
        <taxon>Myrtaceae</taxon>
        <taxon>Myrtoideae</taxon>
        <taxon>Eucalypteae</taxon>
        <taxon>Eucalyptus</taxon>
    </lineage>
</organism>
<dbReference type="InterPro" id="IPR032675">
    <property type="entry name" value="LRR_dom_sf"/>
</dbReference>
<keyword evidence="4" id="KW-1185">Reference proteome</keyword>
<protein>
    <submittedName>
        <fullName evidence="3">Uncharacterized protein</fullName>
    </submittedName>
</protein>
<keyword evidence="1" id="KW-0433">Leucine-rich repeat</keyword>
<gene>
    <name evidence="3" type="ORF">ACJRO7_015371</name>
</gene>
<proteinExistence type="predicted"/>
<keyword evidence="2" id="KW-0677">Repeat</keyword>
<dbReference type="PANTHER" id="PTHR46652:SF3">
    <property type="entry name" value="LEUCINE-RICH REPEAT-CONTAINING PROTEIN 9"/>
    <property type="match status" value="1"/>
</dbReference>
<dbReference type="InterPro" id="IPR050836">
    <property type="entry name" value="SDS22/Internalin_LRR"/>
</dbReference>
<evidence type="ECO:0000256" key="1">
    <source>
        <dbReference type="ARBA" id="ARBA00022614"/>
    </source>
</evidence>
<evidence type="ECO:0000256" key="2">
    <source>
        <dbReference type="ARBA" id="ARBA00022737"/>
    </source>
</evidence>